<comment type="similarity">
    <text evidence="2">Belongs to the PNMA family.</text>
</comment>
<dbReference type="PANTHER" id="PTHR23095:SF16">
    <property type="entry name" value="PARANEOPLASTIC ANTIGEN MA2"/>
    <property type="match status" value="1"/>
</dbReference>
<evidence type="ECO:0000256" key="5">
    <source>
        <dbReference type="SAM" id="MobiDB-lite"/>
    </source>
</evidence>
<dbReference type="InterPro" id="IPR026523">
    <property type="entry name" value="PNMA"/>
</dbReference>
<sequence>MALALLEDWCRIMSVDDQKSLMVLGIPVDCDEAEIQGVLQETLKSLGRYRLLGKIFRKQDNANAVLLELMEDTDVSVIPSEVQGKGGVWKVIFKTPNQDTEFLERLNLFLEKEGQTVSGMFRALGHEGLSPATVPCVSPELLAHVLGQAIAHAPQPLLPMRYRKLRVFSGSAVPAPEEEPFEIWLEQATEIVKEWPVAEAEKKRWLMESLRGPALDLMHIVQADNAAISVEECLEAFKQVFGSLESRRTSQVKYLKTYQEEGEKVSAYVLRLETLLRRAVEKRAIPRNIADQVRLEQVMAGASLSEVLWCRLRELKDQGPPPSFLELMKVIREEEEEEASFENENIEEPDEGDGYGSWDTRQRTKNHLRAGPTASAPRGGLLYPAETTWLFLSEASASGLDSSF</sequence>
<dbReference type="RefSeq" id="XP_030168202.1">
    <property type="nucleotide sequence ID" value="XM_030312342.1"/>
</dbReference>
<keyword evidence="3" id="KW-0007">Acetylation</keyword>
<gene>
    <name evidence="8" type="primary">PNMA2</name>
</gene>
<dbReference type="CTD" id="10687"/>
<reference evidence="8" key="1">
    <citation type="submission" date="2025-08" db="UniProtKB">
        <authorList>
            <consortium name="Ensembl"/>
        </authorList>
    </citation>
    <scope>IDENTIFICATION</scope>
</reference>
<dbReference type="AlphaFoldDB" id="A0A667GVY3"/>
<keyword evidence="4" id="KW-0539">Nucleus</keyword>
<evidence type="ECO:0000256" key="3">
    <source>
        <dbReference type="ARBA" id="ARBA00022990"/>
    </source>
</evidence>
<proteinExistence type="inferred from homology"/>
<feature type="compositionally biased region" description="Acidic residues" evidence="5">
    <location>
        <begin position="336"/>
        <end position="353"/>
    </location>
</feature>
<keyword evidence="9" id="KW-1185">Reference proteome</keyword>
<dbReference type="Ensembl" id="ENSLCNT00005003502.1">
    <property type="protein sequence ID" value="ENSLCNP00005003065.1"/>
    <property type="gene ID" value="ENSLCNG00005002190.1"/>
</dbReference>
<dbReference type="Proteomes" id="UP000472241">
    <property type="component" value="Unplaced"/>
</dbReference>
<evidence type="ECO:0000313" key="8">
    <source>
        <dbReference type="Ensembl" id="ENSLCNP00005003065.1"/>
    </source>
</evidence>
<dbReference type="GeneID" id="115511877"/>
<feature type="region of interest" description="Disordered" evidence="5">
    <location>
        <begin position="336"/>
        <end position="380"/>
    </location>
</feature>
<dbReference type="GO" id="GO:0005730">
    <property type="term" value="C:nucleolus"/>
    <property type="evidence" value="ECO:0007669"/>
    <property type="project" value="UniProtKB-SubCell"/>
</dbReference>
<dbReference type="InterPro" id="IPR048270">
    <property type="entry name" value="PNMA_C"/>
</dbReference>
<evidence type="ECO:0000313" key="9">
    <source>
        <dbReference type="Proteomes" id="UP000472241"/>
    </source>
</evidence>
<organism evidence="8 9">
    <name type="scientific">Lynx canadensis</name>
    <name type="common">Canada lynx</name>
    <name type="synonym">Felis canadensis</name>
    <dbReference type="NCBI Taxonomy" id="61383"/>
    <lineage>
        <taxon>Eukaryota</taxon>
        <taxon>Metazoa</taxon>
        <taxon>Chordata</taxon>
        <taxon>Craniata</taxon>
        <taxon>Vertebrata</taxon>
        <taxon>Euteleostomi</taxon>
        <taxon>Mammalia</taxon>
        <taxon>Eutheria</taxon>
        <taxon>Laurasiatheria</taxon>
        <taxon>Carnivora</taxon>
        <taxon>Feliformia</taxon>
        <taxon>Felidae</taxon>
        <taxon>Felinae</taxon>
        <taxon>Lynx</taxon>
    </lineage>
</organism>
<evidence type="ECO:0000259" key="7">
    <source>
        <dbReference type="Pfam" id="PF20846"/>
    </source>
</evidence>
<dbReference type="Pfam" id="PF14893">
    <property type="entry name" value="PNMA"/>
    <property type="match status" value="1"/>
</dbReference>
<protein>
    <submittedName>
        <fullName evidence="8">PNMA family member 2</fullName>
    </submittedName>
</protein>
<name>A0A667GVY3_LYNCA</name>
<accession>A0A667GVY3</accession>
<dbReference type="Pfam" id="PF20846">
    <property type="entry name" value="PNMA_N"/>
    <property type="match status" value="1"/>
</dbReference>
<evidence type="ECO:0000256" key="1">
    <source>
        <dbReference type="ARBA" id="ARBA00004604"/>
    </source>
</evidence>
<dbReference type="InterPro" id="IPR048271">
    <property type="entry name" value="PNMA_N"/>
</dbReference>
<evidence type="ECO:0000256" key="2">
    <source>
        <dbReference type="ARBA" id="ARBA00007024"/>
    </source>
</evidence>
<evidence type="ECO:0000259" key="6">
    <source>
        <dbReference type="Pfam" id="PF14893"/>
    </source>
</evidence>
<feature type="domain" description="Paraneoplastic antigen Ma-like C-terminal" evidence="6">
    <location>
        <begin position="168"/>
        <end position="328"/>
    </location>
</feature>
<evidence type="ECO:0000256" key="4">
    <source>
        <dbReference type="ARBA" id="ARBA00023242"/>
    </source>
</evidence>
<comment type="subcellular location">
    <subcellularLocation>
        <location evidence="1">Nucleus</location>
        <location evidence="1">Nucleolus</location>
    </subcellularLocation>
</comment>
<feature type="domain" description="Paraneoplastic antigen Ma-like N-terminal" evidence="7">
    <location>
        <begin position="1"/>
        <end position="92"/>
    </location>
</feature>
<reference evidence="8" key="2">
    <citation type="submission" date="2025-09" db="UniProtKB">
        <authorList>
            <consortium name="Ensembl"/>
        </authorList>
    </citation>
    <scope>IDENTIFICATION</scope>
</reference>
<dbReference type="PANTHER" id="PTHR23095">
    <property type="entry name" value="PARANEOPLASTIC ANTIGEN"/>
    <property type="match status" value="1"/>
</dbReference>